<dbReference type="FunFam" id="3.20.20.100:FF:000004">
    <property type="entry name" value="Oxidoreductase, aldo/keto reductase"/>
    <property type="match status" value="1"/>
</dbReference>
<dbReference type="AlphaFoldDB" id="A0A644XS20"/>
<evidence type="ECO:0000256" key="1">
    <source>
        <dbReference type="ARBA" id="ARBA00023002"/>
    </source>
</evidence>
<dbReference type="Gene3D" id="3.20.20.100">
    <property type="entry name" value="NADP-dependent oxidoreductase domain"/>
    <property type="match status" value="1"/>
</dbReference>
<dbReference type="InterPro" id="IPR036812">
    <property type="entry name" value="NAD(P)_OxRdtase_dom_sf"/>
</dbReference>
<evidence type="ECO:0000259" key="2">
    <source>
        <dbReference type="Pfam" id="PF00248"/>
    </source>
</evidence>
<dbReference type="EC" id="1.1.1.-" evidence="3"/>
<keyword evidence="1 3" id="KW-0560">Oxidoreductase</keyword>
<protein>
    <submittedName>
        <fullName evidence="3">L-glyceraldehyde 3-phosphate reductase</fullName>
        <ecNumber evidence="3">1.1.1.-</ecNumber>
    </submittedName>
</protein>
<evidence type="ECO:0000313" key="3">
    <source>
        <dbReference type="EMBL" id="MPM19040.1"/>
    </source>
</evidence>
<dbReference type="PRINTS" id="PR00069">
    <property type="entry name" value="ALDKETRDTASE"/>
</dbReference>
<sequence>MYYVYLGRTGLRMSALALGTQTFGWNIDEQQSKALLDQYVEAGGNYFDTADSYNGGESERILGSWLHERGERDKQILGTKVFFPTSKHVNDTGASRKHILSSVDTSLRRLQTDYIDLLQIHCYDRRTPLEETLRTLDDLVRSGKVRYIGASNFTPSELMKAIMLSRFHHWETFSCLQLEYSLLVRSAEWELIPLCQQEGLGMLAWSPLAGGWLSGKYRKGNDIPSDSRAGRKDRWDDSAEQRGNDQAYDIIEVLHSIASEVGRSVSQVSLNWILKKSKGVIPLIGARTQIQLKENLEALAWELDETQMSQLDEVSNIGLPSPYSFIERYTRK</sequence>
<accession>A0A644XS20</accession>
<dbReference type="Pfam" id="PF00248">
    <property type="entry name" value="Aldo_ket_red"/>
    <property type="match status" value="1"/>
</dbReference>
<organism evidence="3">
    <name type="scientific">bioreactor metagenome</name>
    <dbReference type="NCBI Taxonomy" id="1076179"/>
    <lineage>
        <taxon>unclassified sequences</taxon>
        <taxon>metagenomes</taxon>
        <taxon>ecological metagenomes</taxon>
    </lineage>
</organism>
<dbReference type="InterPro" id="IPR020471">
    <property type="entry name" value="AKR"/>
</dbReference>
<dbReference type="GO" id="GO:0005829">
    <property type="term" value="C:cytosol"/>
    <property type="evidence" value="ECO:0007669"/>
    <property type="project" value="UniProtKB-ARBA"/>
</dbReference>
<dbReference type="InterPro" id="IPR050523">
    <property type="entry name" value="AKR_Detox_Biosynth"/>
</dbReference>
<feature type="domain" description="NADP-dependent oxidoreductase" evidence="2">
    <location>
        <begin position="16"/>
        <end position="315"/>
    </location>
</feature>
<dbReference type="InterPro" id="IPR023210">
    <property type="entry name" value="NADP_OxRdtase_dom"/>
</dbReference>
<dbReference type="EMBL" id="VSSQ01003098">
    <property type="protein sequence ID" value="MPM19040.1"/>
    <property type="molecule type" value="Genomic_DNA"/>
</dbReference>
<comment type="caution">
    <text evidence="3">The sequence shown here is derived from an EMBL/GenBank/DDBJ whole genome shotgun (WGS) entry which is preliminary data.</text>
</comment>
<dbReference type="GO" id="GO:0016491">
    <property type="term" value="F:oxidoreductase activity"/>
    <property type="evidence" value="ECO:0007669"/>
    <property type="project" value="UniProtKB-KW"/>
</dbReference>
<proteinExistence type="predicted"/>
<dbReference type="PANTHER" id="PTHR43364">
    <property type="entry name" value="NADH-SPECIFIC METHYLGLYOXAL REDUCTASE-RELATED"/>
    <property type="match status" value="1"/>
</dbReference>
<dbReference type="SUPFAM" id="SSF51430">
    <property type="entry name" value="NAD(P)-linked oxidoreductase"/>
    <property type="match status" value="1"/>
</dbReference>
<reference evidence="3" key="1">
    <citation type="submission" date="2019-08" db="EMBL/GenBank/DDBJ databases">
        <authorList>
            <person name="Kucharzyk K."/>
            <person name="Murdoch R.W."/>
            <person name="Higgins S."/>
            <person name="Loffler F."/>
        </authorList>
    </citation>
    <scope>NUCLEOTIDE SEQUENCE</scope>
</reference>
<dbReference type="PANTHER" id="PTHR43364:SF4">
    <property type="entry name" value="NAD(P)-LINKED OXIDOREDUCTASE SUPERFAMILY PROTEIN"/>
    <property type="match status" value="1"/>
</dbReference>
<gene>
    <name evidence="3" type="primary">gpr_12</name>
    <name evidence="3" type="ORF">SDC9_65458</name>
</gene>
<name>A0A644XS20_9ZZZZ</name>